<feature type="transmembrane region" description="Helical" evidence="7">
    <location>
        <begin position="348"/>
        <end position="368"/>
    </location>
</feature>
<dbReference type="SUPFAM" id="SSF103473">
    <property type="entry name" value="MFS general substrate transporter"/>
    <property type="match status" value="1"/>
</dbReference>
<dbReference type="Gene3D" id="1.20.1250.20">
    <property type="entry name" value="MFS general substrate transporter like domains"/>
    <property type="match status" value="2"/>
</dbReference>
<dbReference type="GeneID" id="98161637"/>
<keyword evidence="5 7" id="KW-0472">Membrane</keyword>
<feature type="region of interest" description="Disordered" evidence="6">
    <location>
        <begin position="1"/>
        <end position="35"/>
    </location>
</feature>
<dbReference type="InterPro" id="IPR020846">
    <property type="entry name" value="MFS_dom"/>
</dbReference>
<evidence type="ECO:0000313" key="10">
    <source>
        <dbReference type="Proteomes" id="UP001610444"/>
    </source>
</evidence>
<evidence type="ECO:0000256" key="7">
    <source>
        <dbReference type="SAM" id="Phobius"/>
    </source>
</evidence>
<dbReference type="EMBL" id="JBFXLR010000043">
    <property type="protein sequence ID" value="KAL2844048.1"/>
    <property type="molecule type" value="Genomic_DNA"/>
</dbReference>
<keyword evidence="3 7" id="KW-0812">Transmembrane</keyword>
<organism evidence="9 10">
    <name type="scientific">Aspergillus pseudodeflectus</name>
    <dbReference type="NCBI Taxonomy" id="176178"/>
    <lineage>
        <taxon>Eukaryota</taxon>
        <taxon>Fungi</taxon>
        <taxon>Dikarya</taxon>
        <taxon>Ascomycota</taxon>
        <taxon>Pezizomycotina</taxon>
        <taxon>Eurotiomycetes</taxon>
        <taxon>Eurotiomycetidae</taxon>
        <taxon>Eurotiales</taxon>
        <taxon>Aspergillaceae</taxon>
        <taxon>Aspergillus</taxon>
        <taxon>Aspergillus subgen. Nidulantes</taxon>
    </lineage>
</organism>
<dbReference type="InterPro" id="IPR036259">
    <property type="entry name" value="MFS_trans_sf"/>
</dbReference>
<evidence type="ECO:0000259" key="8">
    <source>
        <dbReference type="PROSITE" id="PS50850"/>
    </source>
</evidence>
<comment type="caution">
    <text evidence="9">The sequence shown here is derived from an EMBL/GenBank/DDBJ whole genome shotgun (WGS) entry which is preliminary data.</text>
</comment>
<feature type="transmembrane region" description="Helical" evidence="7">
    <location>
        <begin position="194"/>
        <end position="215"/>
    </location>
</feature>
<feature type="transmembrane region" description="Helical" evidence="7">
    <location>
        <begin position="314"/>
        <end position="336"/>
    </location>
</feature>
<reference evidence="9 10" key="1">
    <citation type="submission" date="2024-07" db="EMBL/GenBank/DDBJ databases">
        <title>Section-level genome sequencing and comparative genomics of Aspergillus sections Usti and Cavernicolus.</title>
        <authorList>
            <consortium name="Lawrence Berkeley National Laboratory"/>
            <person name="Nybo J.L."/>
            <person name="Vesth T.C."/>
            <person name="Theobald S."/>
            <person name="Frisvad J.C."/>
            <person name="Larsen T.O."/>
            <person name="Kjaerboelling I."/>
            <person name="Rothschild-Mancinelli K."/>
            <person name="Lyhne E.K."/>
            <person name="Kogle M.E."/>
            <person name="Barry K."/>
            <person name="Clum A."/>
            <person name="Na H."/>
            <person name="Ledsgaard L."/>
            <person name="Lin J."/>
            <person name="Lipzen A."/>
            <person name="Kuo A."/>
            <person name="Riley R."/>
            <person name="Mondo S."/>
            <person name="LaButti K."/>
            <person name="Haridas S."/>
            <person name="Pangalinan J."/>
            <person name="Salamov A.A."/>
            <person name="Simmons B.A."/>
            <person name="Magnuson J.K."/>
            <person name="Chen J."/>
            <person name="Drula E."/>
            <person name="Henrissat B."/>
            <person name="Wiebenga A."/>
            <person name="Lubbers R.J."/>
            <person name="Gomes A.C."/>
            <person name="Macurrencykelacurrency M.R."/>
            <person name="Stajich J."/>
            <person name="Grigoriev I.V."/>
            <person name="Mortensen U.H."/>
            <person name="De vries R.P."/>
            <person name="Baker S.E."/>
            <person name="Andersen M.R."/>
        </authorList>
    </citation>
    <scope>NUCLEOTIDE SEQUENCE [LARGE SCALE GENOMIC DNA]</scope>
    <source>
        <strain evidence="9 10">CBS 756.74</strain>
    </source>
</reference>
<name>A0ABR4JYP9_9EURO</name>
<keyword evidence="2" id="KW-0813">Transport</keyword>
<keyword evidence="4 7" id="KW-1133">Transmembrane helix</keyword>
<dbReference type="Pfam" id="PF07690">
    <property type="entry name" value="MFS_1"/>
    <property type="match status" value="1"/>
</dbReference>
<evidence type="ECO:0000313" key="9">
    <source>
        <dbReference type="EMBL" id="KAL2844048.1"/>
    </source>
</evidence>
<evidence type="ECO:0000256" key="3">
    <source>
        <dbReference type="ARBA" id="ARBA00022692"/>
    </source>
</evidence>
<accession>A0ABR4JYP9</accession>
<evidence type="ECO:0000256" key="4">
    <source>
        <dbReference type="ARBA" id="ARBA00022989"/>
    </source>
</evidence>
<dbReference type="PROSITE" id="PS50850">
    <property type="entry name" value="MFS"/>
    <property type="match status" value="1"/>
</dbReference>
<dbReference type="RefSeq" id="XP_070895954.1">
    <property type="nucleotide sequence ID" value="XM_071046473.1"/>
</dbReference>
<evidence type="ECO:0000256" key="5">
    <source>
        <dbReference type="ARBA" id="ARBA00023136"/>
    </source>
</evidence>
<sequence length="526" mass="58207">MADKSAVDFKVDQLPSGTSTPPDSERSDEEQENGTLTQHILKNGEQILVTWRKEEEARIVRKVDFLFLPIFSLMFTWMAIDRTNVSGVLTSTFLSDTNMTRDQANTGVSLLWLGIVLLEIPSNIILHRIGPHYWIPAQVVTWGVIEVLQSQVTNAGGWYVARLFLGLGESGFIPGGLYTLSRWYLPSELTQRTAIYFLGPSISAAFGSLISAGALKLHLESGLKGWQWIFIICGVSTIATGVLAFAVVPKSPHHTGHLFGGLIRVPGWLTEHEADILVARQTRIAEKNHVAGLTLKITWKDITDVLFSWSTWPYLIVCLTGLQSVNGLSTWGATIIKSLGFSSIRANLLNAPGSLLGAFFGIILSGFVDRYSRFGYAIIFAAVWTLAGLVALYHLPVTNKASWSFYAAYVVTQAAPGWQPINVTWLSLNFKTPQKRAVAYAVYIGCSNLGGTYGNQVFRASDAPLYRNAWIICISLGAVWLAGVIVQTIGFQWANRVFAGKLAENPELEREVVHTDRRGRAYRFYW</sequence>
<gene>
    <name evidence="9" type="ORF">BJX68DRAFT_269914</name>
</gene>
<dbReference type="PANTHER" id="PTHR43791">
    <property type="entry name" value="PERMEASE-RELATED"/>
    <property type="match status" value="1"/>
</dbReference>
<dbReference type="InterPro" id="IPR011701">
    <property type="entry name" value="MFS"/>
</dbReference>
<proteinExistence type="predicted"/>
<protein>
    <submittedName>
        <fullName evidence="9">Major facilitator superfamily domain-containing protein</fullName>
    </submittedName>
</protein>
<feature type="compositionally biased region" description="Basic and acidic residues" evidence="6">
    <location>
        <begin position="1"/>
        <end position="11"/>
    </location>
</feature>
<feature type="transmembrane region" description="Helical" evidence="7">
    <location>
        <begin position="227"/>
        <end position="248"/>
    </location>
</feature>
<evidence type="ECO:0000256" key="1">
    <source>
        <dbReference type="ARBA" id="ARBA00004141"/>
    </source>
</evidence>
<dbReference type="Proteomes" id="UP001610444">
    <property type="component" value="Unassembled WGS sequence"/>
</dbReference>
<comment type="subcellular location">
    <subcellularLocation>
        <location evidence="1">Membrane</location>
        <topology evidence="1">Multi-pass membrane protein</topology>
    </subcellularLocation>
</comment>
<feature type="domain" description="Major facilitator superfamily (MFS) profile" evidence="8">
    <location>
        <begin position="67"/>
        <end position="495"/>
    </location>
</feature>
<evidence type="ECO:0000256" key="2">
    <source>
        <dbReference type="ARBA" id="ARBA00022448"/>
    </source>
</evidence>
<keyword evidence="10" id="KW-1185">Reference proteome</keyword>
<dbReference type="PANTHER" id="PTHR43791:SF32">
    <property type="entry name" value="MAJOR FACILITATOR SUPERFAMILY (MFS) PROFILE DOMAIN-CONTAINING PROTEIN"/>
    <property type="match status" value="1"/>
</dbReference>
<evidence type="ECO:0000256" key="6">
    <source>
        <dbReference type="SAM" id="MobiDB-lite"/>
    </source>
</evidence>
<feature type="transmembrane region" description="Helical" evidence="7">
    <location>
        <begin position="374"/>
        <end position="395"/>
    </location>
</feature>
<feature type="transmembrane region" description="Helical" evidence="7">
    <location>
        <begin position="469"/>
        <end position="494"/>
    </location>
</feature>